<sequence>MQSKRAFLALSTAALLGGVTALTPAWAQTATVRVDGSSTVFPISEAVAEEFQQANRNVRVTVGVSGTGGGFARFCRGEIDVTGASRPARAAEIEACRAAGIRFIELPVAFDALTVAVHRDNTWARQLTVAQLRTIWEPTATGRITNWRQVDPAFPDQALTLFGPGSASGTFDYFTEAIMGRSGQSRTDYMATEDDNVTVMGIARDRGALGYFGMAYYEANRERLRSVSIVPATGGAAVAPTMENVIAGIYQPLARPLFIYVSERSLQRPEVRQFAEFFLTQGARLSREVGFVPLPAEAYTVAAGHLRDNRLGTRFATGEPVVGVRIQDVMRREPRL</sequence>
<dbReference type="SUPFAM" id="SSF53850">
    <property type="entry name" value="Periplasmic binding protein-like II"/>
    <property type="match status" value="1"/>
</dbReference>
<dbReference type="HOGENOM" id="CLU_026228_1_0_4"/>
<dbReference type="InterPro" id="IPR006311">
    <property type="entry name" value="TAT_signal"/>
</dbReference>
<evidence type="ECO:0000256" key="3">
    <source>
        <dbReference type="ARBA" id="ARBA00022729"/>
    </source>
</evidence>
<dbReference type="STRING" id="1458425.SRAA_0962"/>
<evidence type="ECO:0000256" key="4">
    <source>
        <dbReference type="SAM" id="SignalP"/>
    </source>
</evidence>
<dbReference type="Proteomes" id="UP000067461">
    <property type="component" value="Chromosome"/>
</dbReference>
<keyword evidence="2" id="KW-0813">Transport</keyword>
<keyword evidence="3 4" id="KW-0732">Signal</keyword>
<accession>A0A060NGG7</accession>
<dbReference type="InterPro" id="IPR050811">
    <property type="entry name" value="Phosphate_ABC_transporter"/>
</dbReference>
<dbReference type="InterPro" id="IPR011862">
    <property type="entry name" value="Phos-bd"/>
</dbReference>
<protein>
    <submittedName>
        <fullName evidence="6">ABC-type phosphate transport system, periplasmic component</fullName>
    </submittedName>
</protein>
<proteinExistence type="inferred from homology"/>
<organism evidence="6 7">
    <name type="scientific">Serpentinimonas raichei</name>
    <dbReference type="NCBI Taxonomy" id="1458425"/>
    <lineage>
        <taxon>Bacteria</taxon>
        <taxon>Pseudomonadati</taxon>
        <taxon>Pseudomonadota</taxon>
        <taxon>Betaproteobacteria</taxon>
        <taxon>Burkholderiales</taxon>
        <taxon>Comamonadaceae</taxon>
        <taxon>Serpentinimonas</taxon>
    </lineage>
</organism>
<evidence type="ECO:0000256" key="2">
    <source>
        <dbReference type="ARBA" id="ARBA00022448"/>
    </source>
</evidence>
<dbReference type="Gene3D" id="3.40.190.10">
    <property type="entry name" value="Periplasmic binding protein-like II"/>
    <property type="match status" value="2"/>
</dbReference>
<feature type="domain" description="PBP" evidence="5">
    <location>
        <begin position="25"/>
        <end position="280"/>
    </location>
</feature>
<reference evidence="6 7" key="1">
    <citation type="journal article" date="2014" name="Nat. Commun.">
        <title>Physiological and genomic features of highly alkaliphilic hydrogen-utilizing Betaproteobacteria from a continental serpentinizing site.</title>
        <authorList>
            <person name="Suzuki S."/>
            <person name="Kuenen J.G."/>
            <person name="Schipper K."/>
            <person name="van der Velde S."/>
            <person name="Ishii S."/>
            <person name="Wu A."/>
            <person name="Sorokin D.Y."/>
            <person name="Tenney A."/>
            <person name="Meng X.Y."/>
            <person name="Morrill P.L."/>
            <person name="Kamagata Y."/>
            <person name="Muyzer G."/>
            <person name="Nealson K.H."/>
        </authorList>
    </citation>
    <scope>NUCLEOTIDE SEQUENCE [LARGE SCALE GENOMIC DNA]</scope>
    <source>
        <strain evidence="6 7">A1</strain>
    </source>
</reference>
<dbReference type="KEGG" id="cbaa:SRAA_0962"/>
<dbReference type="PANTHER" id="PTHR30570:SF1">
    <property type="entry name" value="PHOSPHATE-BINDING PROTEIN PSTS"/>
    <property type="match status" value="1"/>
</dbReference>
<evidence type="ECO:0000259" key="5">
    <source>
        <dbReference type="Pfam" id="PF12849"/>
    </source>
</evidence>
<evidence type="ECO:0000313" key="7">
    <source>
        <dbReference type="Proteomes" id="UP000067461"/>
    </source>
</evidence>
<gene>
    <name evidence="6" type="ORF">SRAA_0962</name>
</gene>
<dbReference type="OrthoDB" id="9790048at2"/>
<dbReference type="PANTHER" id="PTHR30570">
    <property type="entry name" value="PERIPLASMIC PHOSPHATE BINDING COMPONENT OF PHOSPHATE ABC TRANSPORTER"/>
    <property type="match status" value="1"/>
</dbReference>
<dbReference type="Pfam" id="PF12849">
    <property type="entry name" value="PBP_like_2"/>
    <property type="match status" value="1"/>
</dbReference>
<dbReference type="PROSITE" id="PS51318">
    <property type="entry name" value="TAT"/>
    <property type="match status" value="1"/>
</dbReference>
<comment type="similarity">
    <text evidence="1">Belongs to the PstS family.</text>
</comment>
<dbReference type="InterPro" id="IPR024370">
    <property type="entry name" value="PBP_domain"/>
</dbReference>
<evidence type="ECO:0000313" key="6">
    <source>
        <dbReference type="EMBL" id="BAO80816.1"/>
    </source>
</evidence>
<name>A0A060NGG7_9BURK</name>
<feature type="signal peptide" evidence="4">
    <location>
        <begin position="1"/>
        <end position="27"/>
    </location>
</feature>
<keyword evidence="7" id="KW-1185">Reference proteome</keyword>
<feature type="chain" id="PRO_5001587777" evidence="4">
    <location>
        <begin position="28"/>
        <end position="336"/>
    </location>
</feature>
<dbReference type="GO" id="GO:0042301">
    <property type="term" value="F:phosphate ion binding"/>
    <property type="evidence" value="ECO:0007669"/>
    <property type="project" value="InterPro"/>
</dbReference>
<dbReference type="NCBIfam" id="TIGR02136">
    <property type="entry name" value="ptsS_2"/>
    <property type="match status" value="1"/>
</dbReference>
<dbReference type="EMBL" id="AP014568">
    <property type="protein sequence ID" value="BAO80816.1"/>
    <property type="molecule type" value="Genomic_DNA"/>
</dbReference>
<dbReference type="CDD" id="cd13654">
    <property type="entry name" value="PBP2_phosphate_like_2"/>
    <property type="match status" value="1"/>
</dbReference>
<dbReference type="RefSeq" id="WP_045531247.1">
    <property type="nucleotide sequence ID" value="NZ_AP014568.1"/>
</dbReference>
<evidence type="ECO:0000256" key="1">
    <source>
        <dbReference type="ARBA" id="ARBA00008725"/>
    </source>
</evidence>
<dbReference type="AlphaFoldDB" id="A0A060NGG7"/>